<dbReference type="PROSITE" id="PS50206">
    <property type="entry name" value="RHODANESE_3"/>
    <property type="match status" value="1"/>
</dbReference>
<evidence type="ECO:0000313" key="6">
    <source>
        <dbReference type="EMBL" id="KAK9823191.1"/>
    </source>
</evidence>
<protein>
    <recommendedName>
        <fullName evidence="5">Rhodanese domain-containing protein</fullName>
    </recommendedName>
</protein>
<evidence type="ECO:0000313" key="7">
    <source>
        <dbReference type="Proteomes" id="UP001489004"/>
    </source>
</evidence>
<evidence type="ECO:0000259" key="5">
    <source>
        <dbReference type="PROSITE" id="PS50206"/>
    </source>
</evidence>
<dbReference type="SUPFAM" id="SSF51905">
    <property type="entry name" value="FAD/NAD(P)-binding domain"/>
    <property type="match status" value="1"/>
</dbReference>
<keyword evidence="3" id="KW-0274">FAD</keyword>
<evidence type="ECO:0000256" key="4">
    <source>
        <dbReference type="ARBA" id="ARBA00023002"/>
    </source>
</evidence>
<dbReference type="GO" id="GO:0016995">
    <property type="term" value="F:cholesterol oxidase activity"/>
    <property type="evidence" value="ECO:0007669"/>
    <property type="project" value="UniProtKB-EC"/>
</dbReference>
<accession>A0AAW1QPY9</accession>
<dbReference type="GO" id="GO:0008203">
    <property type="term" value="P:cholesterol metabolic process"/>
    <property type="evidence" value="ECO:0007669"/>
    <property type="project" value="UniProtKB-KW"/>
</dbReference>
<dbReference type="InterPro" id="IPR052542">
    <property type="entry name" value="Cholesterol_Oxidase"/>
</dbReference>
<evidence type="ECO:0000256" key="1">
    <source>
        <dbReference type="ARBA" id="ARBA00001974"/>
    </source>
</evidence>
<dbReference type="AlphaFoldDB" id="A0AAW1QPY9"/>
<dbReference type="EMBL" id="JALJOR010000002">
    <property type="protein sequence ID" value="KAK9823191.1"/>
    <property type="molecule type" value="Genomic_DNA"/>
</dbReference>
<proteinExistence type="predicted"/>
<dbReference type="InterPro" id="IPR003953">
    <property type="entry name" value="FAD-dep_OxRdtase_2_FAD-bd"/>
</dbReference>
<dbReference type="Gene3D" id="3.50.50.60">
    <property type="entry name" value="FAD/NAD(P)-binding domain"/>
    <property type="match status" value="3"/>
</dbReference>
<dbReference type="PANTHER" id="PTHR47470">
    <property type="entry name" value="CHOLESTEROL OXIDASE"/>
    <property type="match status" value="1"/>
</dbReference>
<sequence length="469" mass="49555">MTARGRCRLGRPWSLIEPSYDCVVVGSGYGGATAAYRLAQAGRKVCVLEKGLEWRPQDFTKTCRATASNTQVHLGGALGKLGSQHALHDFRVDGDVVIYQGCGLGGGSLINAGVAMRPSSEVAVSHVAKRADGEWDVFYTSDVLERRNRFSGAPLLVVRAKTVVLAAGSLGSTQILLESARRGLSLSPTLGQGFSANGDFAAISFNGNSPLGQLGDQLGPLGDTPAAKASLASRPGPLISGLVELSSEVRFSQAAVHGLPKTSAQGGPGDKVEHVMLVQESGFDAMLVTLFYWMCMLVWLDDAGSGVVDHACRVFASSTGSDIHEGLLVCDGAVVPCSLGANPLLTITAIAERAIALYLQGAGSARRMPLPPVADLEDICERFTGYAEPKAGSKKRGGLIEAVISVHVMDPIAFRTAARHIFIFIGTVVAPDLHLEPMMATNGKAEMFSCKEGPDSSMWMRYYCNLTAR</sequence>
<gene>
    <name evidence="6" type="ORF">WJX72_000953</name>
</gene>
<evidence type="ECO:0000256" key="3">
    <source>
        <dbReference type="ARBA" id="ARBA00022827"/>
    </source>
</evidence>
<dbReference type="GO" id="GO:0004769">
    <property type="term" value="F:steroid Delta-isomerase activity"/>
    <property type="evidence" value="ECO:0007669"/>
    <property type="project" value="UniProtKB-EC"/>
</dbReference>
<dbReference type="InterPro" id="IPR001763">
    <property type="entry name" value="Rhodanese-like_dom"/>
</dbReference>
<reference evidence="6 7" key="1">
    <citation type="journal article" date="2024" name="Nat. Commun.">
        <title>Phylogenomics reveals the evolutionary origins of lichenization in chlorophyte algae.</title>
        <authorList>
            <person name="Puginier C."/>
            <person name="Libourel C."/>
            <person name="Otte J."/>
            <person name="Skaloud P."/>
            <person name="Haon M."/>
            <person name="Grisel S."/>
            <person name="Petersen M."/>
            <person name="Berrin J.G."/>
            <person name="Delaux P.M."/>
            <person name="Dal Grande F."/>
            <person name="Keller J."/>
        </authorList>
    </citation>
    <scope>NUCLEOTIDE SEQUENCE [LARGE SCALE GENOMIC DNA]</scope>
    <source>
        <strain evidence="6 7">SAG 2043</strain>
    </source>
</reference>
<evidence type="ECO:0000256" key="2">
    <source>
        <dbReference type="ARBA" id="ARBA00022630"/>
    </source>
</evidence>
<name>A0AAW1QPY9_9CHLO</name>
<dbReference type="PANTHER" id="PTHR47470:SF1">
    <property type="entry name" value="FAD-DEPENDENT OXIDOREDUCTASE 2 FAD BINDING DOMAIN-CONTAINING PROTEIN"/>
    <property type="match status" value="1"/>
</dbReference>
<dbReference type="Proteomes" id="UP001489004">
    <property type="component" value="Unassembled WGS sequence"/>
</dbReference>
<organism evidence="6 7">
    <name type="scientific">[Myrmecia] bisecta</name>
    <dbReference type="NCBI Taxonomy" id="41462"/>
    <lineage>
        <taxon>Eukaryota</taxon>
        <taxon>Viridiplantae</taxon>
        <taxon>Chlorophyta</taxon>
        <taxon>core chlorophytes</taxon>
        <taxon>Trebouxiophyceae</taxon>
        <taxon>Trebouxiales</taxon>
        <taxon>Trebouxiaceae</taxon>
        <taxon>Myrmecia</taxon>
    </lineage>
</organism>
<dbReference type="PRINTS" id="PR00411">
    <property type="entry name" value="PNDRDTASEI"/>
</dbReference>
<keyword evidence="2" id="KW-0285">Flavoprotein</keyword>
<feature type="domain" description="Rhodanese" evidence="5">
    <location>
        <begin position="26"/>
        <end position="60"/>
    </location>
</feature>
<comment type="caution">
    <text evidence="6">The sequence shown here is derived from an EMBL/GenBank/DDBJ whole genome shotgun (WGS) entry which is preliminary data.</text>
</comment>
<keyword evidence="4" id="KW-0560">Oxidoreductase</keyword>
<dbReference type="Pfam" id="PF00890">
    <property type="entry name" value="FAD_binding_2"/>
    <property type="match status" value="1"/>
</dbReference>
<comment type="cofactor">
    <cofactor evidence="1">
        <name>FAD</name>
        <dbReference type="ChEBI" id="CHEBI:57692"/>
    </cofactor>
</comment>
<dbReference type="InterPro" id="IPR036188">
    <property type="entry name" value="FAD/NAD-bd_sf"/>
</dbReference>
<keyword evidence="7" id="KW-1185">Reference proteome</keyword>